<dbReference type="SUPFAM" id="SSF51735">
    <property type="entry name" value="NAD(P)-binding Rossmann-fold domains"/>
    <property type="match status" value="1"/>
</dbReference>
<gene>
    <name evidence="8" type="ORF">MNBD_UNCLBAC01-1835</name>
</gene>
<organism evidence="8">
    <name type="scientific">hydrothermal vent metagenome</name>
    <dbReference type="NCBI Taxonomy" id="652676"/>
    <lineage>
        <taxon>unclassified sequences</taxon>
        <taxon>metagenomes</taxon>
        <taxon>ecological metagenomes</taxon>
    </lineage>
</organism>
<evidence type="ECO:0000256" key="3">
    <source>
        <dbReference type="ARBA" id="ARBA00012954"/>
    </source>
</evidence>
<dbReference type="Pfam" id="PF03721">
    <property type="entry name" value="UDPG_MGDP_dh_N"/>
    <property type="match status" value="1"/>
</dbReference>
<dbReference type="PANTHER" id="PTHR43750:SF3">
    <property type="entry name" value="UDP-GLUCOSE 6-DEHYDROGENASE TUAD"/>
    <property type="match status" value="1"/>
</dbReference>
<keyword evidence="5" id="KW-0520">NAD</keyword>
<dbReference type="InterPro" id="IPR001732">
    <property type="entry name" value="UDP-Glc/GDP-Man_DH_N"/>
</dbReference>
<evidence type="ECO:0000313" key="8">
    <source>
        <dbReference type="EMBL" id="VAX36941.1"/>
    </source>
</evidence>
<dbReference type="Gene3D" id="3.40.50.720">
    <property type="entry name" value="NAD(P)-binding Rossmann-like Domain"/>
    <property type="match status" value="2"/>
</dbReference>
<keyword evidence="4 8" id="KW-0560">Oxidoreductase</keyword>
<dbReference type="InterPro" id="IPR036291">
    <property type="entry name" value="NAD(P)-bd_dom_sf"/>
</dbReference>
<evidence type="ECO:0000256" key="5">
    <source>
        <dbReference type="ARBA" id="ARBA00023027"/>
    </source>
</evidence>
<feature type="domain" description="UDP-glucose/GDP-mannose dehydrogenase C-terminal" evidence="7">
    <location>
        <begin position="321"/>
        <end position="422"/>
    </location>
</feature>
<evidence type="ECO:0000259" key="7">
    <source>
        <dbReference type="SMART" id="SM00984"/>
    </source>
</evidence>
<dbReference type="GO" id="GO:0051287">
    <property type="term" value="F:NAD binding"/>
    <property type="evidence" value="ECO:0007669"/>
    <property type="project" value="InterPro"/>
</dbReference>
<dbReference type="Pfam" id="PF00984">
    <property type="entry name" value="UDPG_MGDP_dh"/>
    <property type="match status" value="1"/>
</dbReference>
<evidence type="ECO:0000256" key="2">
    <source>
        <dbReference type="ARBA" id="ARBA00006601"/>
    </source>
</evidence>
<proteinExistence type="inferred from homology"/>
<dbReference type="NCBIfam" id="TIGR03026">
    <property type="entry name" value="NDP-sugDHase"/>
    <property type="match status" value="1"/>
</dbReference>
<evidence type="ECO:0000256" key="1">
    <source>
        <dbReference type="ARBA" id="ARBA00004701"/>
    </source>
</evidence>
<dbReference type="PIRSF" id="PIRSF500134">
    <property type="entry name" value="UDPglc_DH_bac"/>
    <property type="match status" value="1"/>
</dbReference>
<dbReference type="InterPro" id="IPR008927">
    <property type="entry name" value="6-PGluconate_DH-like_C_sf"/>
</dbReference>
<dbReference type="SMART" id="SM00984">
    <property type="entry name" value="UDPG_MGDP_dh_C"/>
    <property type="match status" value="1"/>
</dbReference>
<dbReference type="PANTHER" id="PTHR43750">
    <property type="entry name" value="UDP-GLUCOSE 6-DEHYDROGENASE TUAD"/>
    <property type="match status" value="1"/>
</dbReference>
<comment type="catalytic activity">
    <reaction evidence="6">
        <text>UDP-alpha-D-glucose + 2 NAD(+) + H2O = UDP-alpha-D-glucuronate + 2 NADH + 3 H(+)</text>
        <dbReference type="Rhea" id="RHEA:23596"/>
        <dbReference type="ChEBI" id="CHEBI:15377"/>
        <dbReference type="ChEBI" id="CHEBI:15378"/>
        <dbReference type="ChEBI" id="CHEBI:57540"/>
        <dbReference type="ChEBI" id="CHEBI:57945"/>
        <dbReference type="ChEBI" id="CHEBI:58052"/>
        <dbReference type="ChEBI" id="CHEBI:58885"/>
        <dbReference type="EC" id="1.1.1.22"/>
    </reaction>
</comment>
<dbReference type="PIRSF" id="PIRSF000124">
    <property type="entry name" value="UDPglc_GDPman_dh"/>
    <property type="match status" value="1"/>
</dbReference>
<evidence type="ECO:0000256" key="6">
    <source>
        <dbReference type="ARBA" id="ARBA00047473"/>
    </source>
</evidence>
<dbReference type="GO" id="GO:0003979">
    <property type="term" value="F:UDP-glucose 6-dehydrogenase activity"/>
    <property type="evidence" value="ECO:0007669"/>
    <property type="project" value="UniProtKB-EC"/>
</dbReference>
<name>A0A3B1DDL0_9ZZZZ</name>
<dbReference type="InterPro" id="IPR014027">
    <property type="entry name" value="UDP-Glc/GDP-Man_DH_C"/>
</dbReference>
<sequence length="442" mass="48720">MNIAIVGSGYVGLVTGVCLAHIGHNVTCVDNNPDKVKKLKAGKVPIYEPGLEELLKKYLKNKRLTFSTSIKSASKAATAIFIAVGTPSKKNGDADLTYVENVAREIALAMDSYKLIIEKSTVPAATGKRIERTIKINLPKKFRKGNKITLDFDVASNPEFLREGSALDDFMNPDRVVIGVESKKAEKILREIYRPLKPKMVVTDINSAELIKHASNSFLATKISFANALSKVCDHVGADVLKVAEGMGYDKRIGRAFLNAGIGYGGSCFPKDVDAFIRLSEKSGYSFDLLKEVRNVNEAQAESFLRLIEDKLWIVKGKTIGVLGLAFKPDTDDMRNAPSIGIIQALQQEGAKIKACDPEAVANSKHIFKDITYCKDPYAVAKNCDCLLLLTEWNEFKDLNFSKLAASMNQAILFDGRNFYHDKNLEEAGFEYHGIGRGLKIR</sequence>
<dbReference type="AlphaFoldDB" id="A0A3B1DDL0"/>
<dbReference type="EC" id="1.1.1.22" evidence="3"/>
<comment type="pathway">
    <text evidence="1">Nucleotide-sugar biosynthesis; UDP-alpha-D-glucuronate biosynthesis; UDP-alpha-D-glucuronate from UDP-alpha-D-glucose: step 1/1.</text>
</comment>
<comment type="similarity">
    <text evidence="2">Belongs to the UDP-glucose/GDP-mannose dehydrogenase family.</text>
</comment>
<dbReference type="InterPro" id="IPR028357">
    <property type="entry name" value="UDPglc_DH_bac"/>
</dbReference>
<dbReference type="InterPro" id="IPR036220">
    <property type="entry name" value="UDP-Glc/GDP-Man_DH_C_sf"/>
</dbReference>
<evidence type="ECO:0000256" key="4">
    <source>
        <dbReference type="ARBA" id="ARBA00023002"/>
    </source>
</evidence>
<dbReference type="GO" id="GO:0000271">
    <property type="term" value="P:polysaccharide biosynthetic process"/>
    <property type="evidence" value="ECO:0007669"/>
    <property type="project" value="InterPro"/>
</dbReference>
<dbReference type="Gene3D" id="1.20.5.100">
    <property type="entry name" value="Cytochrome c1, transmembrane anchor, C-terminal"/>
    <property type="match status" value="1"/>
</dbReference>
<protein>
    <recommendedName>
        <fullName evidence="3">UDP-glucose 6-dehydrogenase</fullName>
        <ecNumber evidence="3">1.1.1.22</ecNumber>
    </recommendedName>
</protein>
<dbReference type="SUPFAM" id="SSF52413">
    <property type="entry name" value="UDP-glucose/GDP-mannose dehydrogenase C-terminal domain"/>
    <property type="match status" value="1"/>
</dbReference>
<dbReference type="UniPathway" id="UPA00038">
    <property type="reaction ID" value="UER00491"/>
</dbReference>
<accession>A0A3B1DDL0</accession>
<dbReference type="GO" id="GO:0006065">
    <property type="term" value="P:UDP-glucuronate biosynthetic process"/>
    <property type="evidence" value="ECO:0007669"/>
    <property type="project" value="UniProtKB-UniPathway"/>
</dbReference>
<dbReference type="SUPFAM" id="SSF48179">
    <property type="entry name" value="6-phosphogluconate dehydrogenase C-terminal domain-like"/>
    <property type="match status" value="1"/>
</dbReference>
<reference evidence="8" key="1">
    <citation type="submission" date="2018-06" db="EMBL/GenBank/DDBJ databases">
        <authorList>
            <person name="Zhirakovskaya E."/>
        </authorList>
    </citation>
    <scope>NUCLEOTIDE SEQUENCE</scope>
</reference>
<dbReference type="EMBL" id="UOGJ01000113">
    <property type="protein sequence ID" value="VAX36941.1"/>
    <property type="molecule type" value="Genomic_DNA"/>
</dbReference>
<dbReference type="InterPro" id="IPR017476">
    <property type="entry name" value="UDP-Glc/GDP-Man"/>
</dbReference>
<dbReference type="Pfam" id="PF03720">
    <property type="entry name" value="UDPG_MGDP_dh_C"/>
    <property type="match status" value="1"/>
</dbReference>
<dbReference type="InterPro" id="IPR014026">
    <property type="entry name" value="UDP-Glc/GDP-Man_DH_dimer"/>
</dbReference>